<comment type="caution">
    <text evidence="9">The sequence shown here is derived from an EMBL/GenBank/DDBJ whole genome shotgun (WGS) entry which is preliminary data.</text>
</comment>
<evidence type="ECO:0000256" key="4">
    <source>
        <dbReference type="ARBA" id="ARBA00022792"/>
    </source>
</evidence>
<gene>
    <name evidence="9" type="ORF">ACAOBT_LOCUS24285</name>
</gene>
<organism evidence="9 10">
    <name type="scientific">Acanthoscelides obtectus</name>
    <name type="common">Bean weevil</name>
    <name type="synonym">Bruchus obtectus</name>
    <dbReference type="NCBI Taxonomy" id="200917"/>
    <lineage>
        <taxon>Eukaryota</taxon>
        <taxon>Metazoa</taxon>
        <taxon>Ecdysozoa</taxon>
        <taxon>Arthropoda</taxon>
        <taxon>Hexapoda</taxon>
        <taxon>Insecta</taxon>
        <taxon>Pterygota</taxon>
        <taxon>Neoptera</taxon>
        <taxon>Endopterygota</taxon>
        <taxon>Coleoptera</taxon>
        <taxon>Polyphaga</taxon>
        <taxon>Cucujiformia</taxon>
        <taxon>Chrysomeloidea</taxon>
        <taxon>Chrysomelidae</taxon>
        <taxon>Bruchinae</taxon>
        <taxon>Bruchini</taxon>
        <taxon>Acanthoscelides</taxon>
    </lineage>
</organism>
<comment type="subcellular location">
    <subcellularLocation>
        <location evidence="1">Mitochondrion inner membrane</location>
        <topology evidence="1">Single-pass membrane protein</topology>
    </subcellularLocation>
</comment>
<evidence type="ECO:0000256" key="1">
    <source>
        <dbReference type="ARBA" id="ARBA00004434"/>
    </source>
</evidence>
<dbReference type="GO" id="GO:0061617">
    <property type="term" value="C:MICOS complex"/>
    <property type="evidence" value="ECO:0007669"/>
    <property type="project" value="TreeGrafter"/>
</dbReference>
<evidence type="ECO:0000313" key="9">
    <source>
        <dbReference type="EMBL" id="CAH1998293.1"/>
    </source>
</evidence>
<protein>
    <recommendedName>
        <fullName evidence="11">MICOS complex subunit MIC13</fullName>
    </recommendedName>
</protein>
<dbReference type="GO" id="GO:0044284">
    <property type="term" value="C:mitochondrial crista junction"/>
    <property type="evidence" value="ECO:0007669"/>
    <property type="project" value="TreeGrafter"/>
</dbReference>
<proteinExistence type="inferred from homology"/>
<name>A0A9P0PV48_ACAOB</name>
<dbReference type="OrthoDB" id="5948578at2759"/>
<evidence type="ECO:0008006" key="11">
    <source>
        <dbReference type="Google" id="ProtNLM"/>
    </source>
</evidence>
<sequence length="230" mass="25965">MGKPDQKCLNKTNLLVYQTPSGEKQERKAPCVAKVPYRPPICKPTPKTIRVATGKELKRICPPKLCDCGRGPKKPGKGMLGLLGFALKAGLAAAAVYVSYDIGVWGTGDDTMDLYKSYCNLKTDPQKRKEETWKPQSCQQERELFTPAQFDPYQHCGKPPIDLQDKQIKFKQYWNCAVTCVFSAIAGLPNNIINRGSKEKKDETKDQDQQPFCIPYNELPEDEKIENSYR</sequence>
<dbReference type="PANTHER" id="PTHR31816">
    <property type="entry name" value="MICOS COMPLEX SUBUNIT MIC13"/>
    <property type="match status" value="1"/>
</dbReference>
<evidence type="ECO:0000256" key="5">
    <source>
        <dbReference type="ARBA" id="ARBA00022989"/>
    </source>
</evidence>
<feature type="compositionally biased region" description="Basic and acidic residues" evidence="8">
    <location>
        <begin position="197"/>
        <end position="208"/>
    </location>
</feature>
<evidence type="ECO:0000256" key="7">
    <source>
        <dbReference type="ARBA" id="ARBA00023136"/>
    </source>
</evidence>
<keyword evidence="4" id="KW-0999">Mitochondrion inner membrane</keyword>
<evidence type="ECO:0000313" key="10">
    <source>
        <dbReference type="Proteomes" id="UP001152888"/>
    </source>
</evidence>
<reference evidence="9" key="1">
    <citation type="submission" date="2022-03" db="EMBL/GenBank/DDBJ databases">
        <authorList>
            <person name="Sayadi A."/>
        </authorList>
    </citation>
    <scope>NUCLEOTIDE SEQUENCE</scope>
</reference>
<keyword evidence="7" id="KW-0472">Membrane</keyword>
<feature type="region of interest" description="Disordered" evidence="8">
    <location>
        <begin position="197"/>
        <end position="230"/>
    </location>
</feature>
<keyword evidence="6" id="KW-0496">Mitochondrion</keyword>
<dbReference type="GO" id="GO:0042407">
    <property type="term" value="P:cristae formation"/>
    <property type="evidence" value="ECO:0007669"/>
    <property type="project" value="TreeGrafter"/>
</dbReference>
<evidence type="ECO:0000256" key="2">
    <source>
        <dbReference type="ARBA" id="ARBA00006771"/>
    </source>
</evidence>
<dbReference type="Proteomes" id="UP001152888">
    <property type="component" value="Unassembled WGS sequence"/>
</dbReference>
<dbReference type="InterPro" id="IPR026769">
    <property type="entry name" value="Mic13"/>
</dbReference>
<evidence type="ECO:0000256" key="6">
    <source>
        <dbReference type="ARBA" id="ARBA00023128"/>
    </source>
</evidence>
<accession>A0A9P0PV48</accession>
<evidence type="ECO:0000256" key="8">
    <source>
        <dbReference type="SAM" id="MobiDB-lite"/>
    </source>
</evidence>
<keyword evidence="5" id="KW-1133">Transmembrane helix</keyword>
<comment type="similarity">
    <text evidence="2">Belongs to the MICOS complex subunit Mic13 family.</text>
</comment>
<dbReference type="EMBL" id="CAKOFQ010007322">
    <property type="protein sequence ID" value="CAH1998293.1"/>
    <property type="molecule type" value="Genomic_DNA"/>
</dbReference>
<keyword evidence="10" id="KW-1185">Reference proteome</keyword>
<keyword evidence="3" id="KW-0812">Transmembrane</keyword>
<dbReference type="PANTHER" id="PTHR31816:SF3">
    <property type="entry name" value="MICOS COMPLEX SUBUNIT MIC13"/>
    <property type="match status" value="1"/>
</dbReference>
<dbReference type="AlphaFoldDB" id="A0A9P0PV48"/>
<evidence type="ECO:0000256" key="3">
    <source>
        <dbReference type="ARBA" id="ARBA00022692"/>
    </source>
</evidence>